<evidence type="ECO:0000313" key="2">
    <source>
        <dbReference type="EMBL" id="EQB54649.1"/>
    </source>
</evidence>
<feature type="region of interest" description="Disordered" evidence="1">
    <location>
        <begin position="1"/>
        <end position="35"/>
    </location>
</feature>
<proteinExistence type="predicted"/>
<dbReference type="EMBL" id="AMYD01001085">
    <property type="protein sequence ID" value="EQB54649.1"/>
    <property type="molecule type" value="Genomic_DNA"/>
</dbReference>
<organism evidence="2 3">
    <name type="scientific">Colletotrichum gloeosporioides (strain Cg-14)</name>
    <name type="common">Anthracnose fungus</name>
    <name type="synonym">Glomerella cingulata</name>
    <dbReference type="NCBI Taxonomy" id="1237896"/>
    <lineage>
        <taxon>Eukaryota</taxon>
        <taxon>Fungi</taxon>
        <taxon>Dikarya</taxon>
        <taxon>Ascomycota</taxon>
        <taxon>Pezizomycotina</taxon>
        <taxon>Sordariomycetes</taxon>
        <taxon>Hypocreomycetidae</taxon>
        <taxon>Glomerellales</taxon>
        <taxon>Glomerellaceae</taxon>
        <taxon>Colletotrichum</taxon>
        <taxon>Colletotrichum gloeosporioides species complex</taxon>
    </lineage>
</organism>
<gene>
    <name evidence="2" type="ORF">CGLO_05486</name>
</gene>
<comment type="caution">
    <text evidence="2">The sequence shown here is derived from an EMBL/GenBank/DDBJ whole genome shotgun (WGS) entry which is preliminary data.</text>
</comment>
<evidence type="ECO:0000256" key="1">
    <source>
        <dbReference type="SAM" id="MobiDB-lite"/>
    </source>
</evidence>
<protein>
    <submittedName>
        <fullName evidence="2">Uncharacterized protein</fullName>
    </submittedName>
</protein>
<dbReference type="AlphaFoldDB" id="T0KRE6"/>
<dbReference type="Proteomes" id="UP000015530">
    <property type="component" value="Unassembled WGS sequence"/>
</dbReference>
<accession>T0KRE6</accession>
<reference evidence="3" key="1">
    <citation type="journal article" date="2013" name="Mol. Plant Microbe Interact.">
        <title>Global aspects of pacC regulation of pathogenicity genes in Colletotrichum gloeosporioides as revealed by transcriptome analysis.</title>
        <authorList>
            <person name="Alkan N."/>
            <person name="Meng X."/>
            <person name="Friedlander G."/>
            <person name="Reuveni E."/>
            <person name="Sukno S."/>
            <person name="Sherman A."/>
            <person name="Thon M."/>
            <person name="Fluhr R."/>
            <person name="Prusky D."/>
        </authorList>
    </citation>
    <scope>NUCLEOTIDE SEQUENCE [LARGE SCALE GENOMIC DNA]</scope>
    <source>
        <strain evidence="3">Cg-14</strain>
    </source>
</reference>
<name>T0KRE6_COLGC</name>
<dbReference type="HOGENOM" id="CLU_3368433_0_0_1"/>
<evidence type="ECO:0000313" key="3">
    <source>
        <dbReference type="Proteomes" id="UP000015530"/>
    </source>
</evidence>
<sequence>MPRTVQTADLEAAKNIRRKGRQNLSELCPPMSGRN</sequence>